<evidence type="ECO:0000256" key="1">
    <source>
        <dbReference type="ARBA" id="ARBA00006484"/>
    </source>
</evidence>
<evidence type="ECO:0000256" key="3">
    <source>
        <dbReference type="ARBA" id="ARBA00023002"/>
    </source>
</evidence>
<dbReference type="PANTHER" id="PTHR24320:SF282">
    <property type="entry name" value="WW DOMAIN-CONTAINING OXIDOREDUCTASE"/>
    <property type="match status" value="1"/>
</dbReference>
<dbReference type="PRINTS" id="PR00081">
    <property type="entry name" value="GDHRDH"/>
</dbReference>
<accession>A0A0B7KEF4</accession>
<organism evidence="4">
    <name type="scientific">Bionectria ochroleuca</name>
    <name type="common">Gliocladium roseum</name>
    <dbReference type="NCBI Taxonomy" id="29856"/>
    <lineage>
        <taxon>Eukaryota</taxon>
        <taxon>Fungi</taxon>
        <taxon>Dikarya</taxon>
        <taxon>Ascomycota</taxon>
        <taxon>Pezizomycotina</taxon>
        <taxon>Sordariomycetes</taxon>
        <taxon>Hypocreomycetidae</taxon>
        <taxon>Hypocreales</taxon>
        <taxon>Bionectriaceae</taxon>
        <taxon>Clonostachys</taxon>
    </lineage>
</organism>
<evidence type="ECO:0000256" key="2">
    <source>
        <dbReference type="ARBA" id="ARBA00022857"/>
    </source>
</evidence>
<dbReference type="EMBL" id="CDPU01000034">
    <property type="protein sequence ID" value="CEO53280.1"/>
    <property type="molecule type" value="Genomic_DNA"/>
</dbReference>
<dbReference type="AlphaFoldDB" id="A0A0B7KEF4"/>
<dbReference type="GO" id="GO:0016491">
    <property type="term" value="F:oxidoreductase activity"/>
    <property type="evidence" value="ECO:0007669"/>
    <property type="project" value="UniProtKB-KW"/>
</dbReference>
<keyword evidence="2" id="KW-0521">NADP</keyword>
<evidence type="ECO:0000313" key="4">
    <source>
        <dbReference type="EMBL" id="CEO53280.1"/>
    </source>
</evidence>
<dbReference type="Gene3D" id="3.40.50.720">
    <property type="entry name" value="NAD(P)-binding Rossmann-like Domain"/>
    <property type="match status" value="1"/>
</dbReference>
<dbReference type="Pfam" id="PF00106">
    <property type="entry name" value="adh_short"/>
    <property type="match status" value="1"/>
</dbReference>
<reference evidence="4" key="1">
    <citation type="submission" date="2015-01" db="EMBL/GenBank/DDBJ databases">
        <authorList>
            <person name="Durling Mikael"/>
        </authorList>
    </citation>
    <scope>NUCLEOTIDE SEQUENCE</scope>
</reference>
<protein>
    <submittedName>
        <fullName evidence="4">Uncharacterized protein</fullName>
    </submittedName>
</protein>
<dbReference type="InterPro" id="IPR036291">
    <property type="entry name" value="NAD(P)-bd_dom_sf"/>
</dbReference>
<dbReference type="PANTHER" id="PTHR24320">
    <property type="entry name" value="RETINOL DEHYDROGENASE"/>
    <property type="match status" value="1"/>
</dbReference>
<sequence length="317" mass="35130">MSCNKQATLPEFTPSDIPDLTGYVAIVTGGNSGIGFETTKQLAMRNARVYIASRSQQRVDEAISQMNTAAGRSLDLHFLQMDLQDLQSVKLAATLFAHQESHLDILINNAGVMTVPFKLTKDGYETQIQVNFLALFVFTTTLLPLLLSTASQYSTPNRVRVINVCSDLAFMGPKTIQFDDLNMTNTKGMMELMQRYGHSKQAAIRHAKELNDRYSHQGVTAYSCHPGIVKSNLQSHDPTIVGKTMRTVMKYTASMTPLEGSINSLFLATSPLAPERGQGKFFIPVTKVNPKADDWLNDRETNARLWEHCSGILAQIP</sequence>
<comment type="similarity">
    <text evidence="1">Belongs to the short-chain dehydrogenases/reductases (SDR) family.</text>
</comment>
<keyword evidence="3" id="KW-0560">Oxidoreductase</keyword>
<dbReference type="InterPro" id="IPR002347">
    <property type="entry name" value="SDR_fam"/>
</dbReference>
<name>A0A0B7KEF4_BIOOC</name>
<dbReference type="SUPFAM" id="SSF51735">
    <property type="entry name" value="NAD(P)-binding Rossmann-fold domains"/>
    <property type="match status" value="1"/>
</dbReference>
<gene>
    <name evidence="4" type="ORF">BN869_000009338_1</name>
</gene>
<proteinExistence type="inferred from homology"/>